<dbReference type="InterPro" id="IPR027266">
    <property type="entry name" value="TrmE/GcvT-like"/>
</dbReference>
<dbReference type="EC" id="1.5.3.1" evidence="1"/>
<dbReference type="InterPro" id="IPR007375">
    <property type="entry name" value="SoxG"/>
</dbReference>
<sequence length="203" mass="21207">MAEHATLWRSRGAWDLYAQPGRHGRREGPAGVTVTPREGLALASVTAVDGAEEKLAAEIQARLGLSLPEPGAALFSGETGLIWSGPGQWLALGPARGDLDGLGAALQGVAAVADQSDGRAVLRLSGPEARRVLEKGVSVDLHPRAFGPGRTAVTAVAHIGVQLWQRDDRPTYEIAVARSFAGSLWSWLEEAAAEFGCEVQAGG</sequence>
<dbReference type="SUPFAM" id="SSF103025">
    <property type="entry name" value="Folate-binding domain"/>
    <property type="match status" value="1"/>
</dbReference>
<dbReference type="Gene3D" id="3.30.70.1520">
    <property type="entry name" value="Heterotetrameric sarcosine oxidase"/>
    <property type="match status" value="1"/>
</dbReference>
<evidence type="ECO:0000313" key="2">
    <source>
        <dbReference type="Proteomes" id="UP000583454"/>
    </source>
</evidence>
<comment type="caution">
    <text evidence="1">The sequence shown here is derived from an EMBL/GenBank/DDBJ whole genome shotgun (WGS) entry which is preliminary data.</text>
</comment>
<dbReference type="GO" id="GO:0008115">
    <property type="term" value="F:sarcosine oxidase activity"/>
    <property type="evidence" value="ECO:0007669"/>
    <property type="project" value="UniProtKB-EC"/>
</dbReference>
<dbReference type="Pfam" id="PF04268">
    <property type="entry name" value="SoxG"/>
    <property type="match status" value="1"/>
</dbReference>
<gene>
    <name evidence="1" type="ORF">HNR00_002768</name>
</gene>
<reference evidence="1 2" key="1">
    <citation type="submission" date="2020-08" db="EMBL/GenBank/DDBJ databases">
        <title>Genomic Encyclopedia of Type Strains, Phase IV (KMG-IV): sequencing the most valuable type-strain genomes for metagenomic binning, comparative biology and taxonomic classification.</title>
        <authorList>
            <person name="Goeker M."/>
        </authorList>
    </citation>
    <scope>NUCLEOTIDE SEQUENCE [LARGE SCALE GENOMIC DNA]</scope>
    <source>
        <strain evidence="1 2">DSM 2163</strain>
    </source>
</reference>
<dbReference type="Proteomes" id="UP000583454">
    <property type="component" value="Unassembled WGS sequence"/>
</dbReference>
<dbReference type="Gene3D" id="3.30.1360.120">
    <property type="entry name" value="Probable tRNA modification gtpase trme, domain 1"/>
    <property type="match status" value="1"/>
</dbReference>
<proteinExistence type="predicted"/>
<dbReference type="EMBL" id="JACHOP010000011">
    <property type="protein sequence ID" value="MBB5758050.1"/>
    <property type="molecule type" value="Genomic_DNA"/>
</dbReference>
<keyword evidence="2" id="KW-1185">Reference proteome</keyword>
<organism evidence="1 2">
    <name type="scientific">Methylorubrum rhodinum</name>
    <dbReference type="NCBI Taxonomy" id="29428"/>
    <lineage>
        <taxon>Bacteria</taxon>
        <taxon>Pseudomonadati</taxon>
        <taxon>Pseudomonadota</taxon>
        <taxon>Alphaproteobacteria</taxon>
        <taxon>Hyphomicrobiales</taxon>
        <taxon>Methylobacteriaceae</taxon>
        <taxon>Methylorubrum</taxon>
    </lineage>
</organism>
<evidence type="ECO:0000313" key="1">
    <source>
        <dbReference type="EMBL" id="MBB5758050.1"/>
    </source>
</evidence>
<dbReference type="RefSeq" id="WP_183570154.1">
    <property type="nucleotide sequence ID" value="NZ_JACHOP010000011.1"/>
</dbReference>
<dbReference type="AlphaFoldDB" id="A0A840ZL65"/>
<accession>A0A840ZL65</accession>
<protein>
    <submittedName>
        <fullName evidence="1">Sarcosine oxidase subunit gamma</fullName>
        <ecNumber evidence="1">1.5.3.1</ecNumber>
    </submittedName>
</protein>
<keyword evidence="1" id="KW-0560">Oxidoreductase</keyword>
<name>A0A840ZL65_9HYPH</name>